<dbReference type="Gramene" id="Pp3c5_4510V3.2">
    <property type="protein sequence ID" value="Pp3c5_4510V3.2"/>
    <property type="gene ID" value="Pp3c5_4510"/>
</dbReference>
<dbReference type="AlphaFoldDB" id="A0A2K1KIH2"/>
<keyword evidence="3" id="KW-1185">Reference proteome</keyword>
<dbReference type="Gramene" id="Pp3c5_4510V3.1">
    <property type="protein sequence ID" value="Pp3c5_4510V3.1"/>
    <property type="gene ID" value="Pp3c5_4510"/>
</dbReference>
<dbReference type="EnsemblPlants" id="Pp3c5_4510V3.4">
    <property type="protein sequence ID" value="Pp3c5_4510V3.4"/>
    <property type="gene ID" value="Pp3c5_4510"/>
</dbReference>
<dbReference type="PANTHER" id="PTHR36337">
    <property type="entry name" value="OBSCURIN-LIKE PROTEIN"/>
    <property type="match status" value="1"/>
</dbReference>
<dbReference type="GeneID" id="112282363"/>
<dbReference type="RefSeq" id="XP_024375641.1">
    <property type="nucleotide sequence ID" value="XM_024519873.2"/>
</dbReference>
<name>A0A2K1KIH2_PHYPA</name>
<dbReference type="PaxDb" id="3218-PP1S41_230V6.1"/>
<reference evidence="1 3" key="1">
    <citation type="journal article" date="2008" name="Science">
        <title>The Physcomitrella genome reveals evolutionary insights into the conquest of land by plants.</title>
        <authorList>
            <person name="Rensing S."/>
            <person name="Lang D."/>
            <person name="Zimmer A."/>
            <person name="Terry A."/>
            <person name="Salamov A."/>
            <person name="Shapiro H."/>
            <person name="Nishiyama T."/>
            <person name="Perroud P.-F."/>
            <person name="Lindquist E."/>
            <person name="Kamisugi Y."/>
            <person name="Tanahashi T."/>
            <person name="Sakakibara K."/>
            <person name="Fujita T."/>
            <person name="Oishi K."/>
            <person name="Shin-I T."/>
            <person name="Kuroki Y."/>
            <person name="Toyoda A."/>
            <person name="Suzuki Y."/>
            <person name="Hashimoto A."/>
            <person name="Yamaguchi K."/>
            <person name="Sugano A."/>
            <person name="Kohara Y."/>
            <person name="Fujiyama A."/>
            <person name="Anterola A."/>
            <person name="Aoki S."/>
            <person name="Ashton N."/>
            <person name="Barbazuk W.B."/>
            <person name="Barker E."/>
            <person name="Bennetzen J."/>
            <person name="Bezanilla M."/>
            <person name="Blankenship R."/>
            <person name="Cho S.H."/>
            <person name="Dutcher S."/>
            <person name="Estelle M."/>
            <person name="Fawcett J.A."/>
            <person name="Gundlach H."/>
            <person name="Hanada K."/>
            <person name="Heyl A."/>
            <person name="Hicks K.A."/>
            <person name="Hugh J."/>
            <person name="Lohr M."/>
            <person name="Mayer K."/>
            <person name="Melkozernov A."/>
            <person name="Murata T."/>
            <person name="Nelson D."/>
            <person name="Pils B."/>
            <person name="Prigge M."/>
            <person name="Reiss B."/>
            <person name="Renner T."/>
            <person name="Rombauts S."/>
            <person name="Rushton P."/>
            <person name="Sanderfoot A."/>
            <person name="Schween G."/>
            <person name="Shiu S.-H."/>
            <person name="Stueber K."/>
            <person name="Theodoulou F.L."/>
            <person name="Tu H."/>
            <person name="Van de Peer Y."/>
            <person name="Verrier P.J."/>
            <person name="Waters E."/>
            <person name="Wood A."/>
            <person name="Yang L."/>
            <person name="Cove D."/>
            <person name="Cuming A."/>
            <person name="Hasebe M."/>
            <person name="Lucas S."/>
            <person name="Mishler D.B."/>
            <person name="Reski R."/>
            <person name="Grigoriev I."/>
            <person name="Quatrano R.S."/>
            <person name="Boore J.L."/>
        </authorList>
    </citation>
    <scope>NUCLEOTIDE SEQUENCE [LARGE SCALE GENOMIC DNA]</scope>
    <source>
        <strain evidence="2 3">cv. Gransden 2004</strain>
    </source>
</reference>
<dbReference type="EnsemblPlants" id="Pp3c5_4510V3.2">
    <property type="protein sequence ID" value="Pp3c5_4510V3.2"/>
    <property type="gene ID" value="Pp3c5_4510"/>
</dbReference>
<gene>
    <name evidence="2" type="primary">LOC112282363</name>
    <name evidence="1" type="ORF">PHYPA_007243</name>
</gene>
<reference evidence="1 3" key="2">
    <citation type="journal article" date="2018" name="Plant J.">
        <title>The Physcomitrella patens chromosome-scale assembly reveals moss genome structure and evolution.</title>
        <authorList>
            <person name="Lang D."/>
            <person name="Ullrich K.K."/>
            <person name="Murat F."/>
            <person name="Fuchs J."/>
            <person name="Jenkins J."/>
            <person name="Haas F.B."/>
            <person name="Piednoel M."/>
            <person name="Gundlach H."/>
            <person name="Van Bel M."/>
            <person name="Meyberg R."/>
            <person name="Vives C."/>
            <person name="Morata J."/>
            <person name="Symeonidi A."/>
            <person name="Hiss M."/>
            <person name="Muchero W."/>
            <person name="Kamisugi Y."/>
            <person name="Saleh O."/>
            <person name="Blanc G."/>
            <person name="Decker E.L."/>
            <person name="van Gessel N."/>
            <person name="Grimwood J."/>
            <person name="Hayes R.D."/>
            <person name="Graham S.W."/>
            <person name="Gunter L.E."/>
            <person name="McDaniel S.F."/>
            <person name="Hoernstein S.N.W."/>
            <person name="Larsson A."/>
            <person name="Li F.W."/>
            <person name="Perroud P.F."/>
            <person name="Phillips J."/>
            <person name="Ranjan P."/>
            <person name="Rokshar D.S."/>
            <person name="Rothfels C.J."/>
            <person name="Schneider L."/>
            <person name="Shu S."/>
            <person name="Stevenson D.W."/>
            <person name="Thummler F."/>
            <person name="Tillich M."/>
            <person name="Villarreal Aguilar J.C."/>
            <person name="Widiez T."/>
            <person name="Wong G.K."/>
            <person name="Wymore A."/>
            <person name="Zhang Y."/>
            <person name="Zimmer A.D."/>
            <person name="Quatrano R.S."/>
            <person name="Mayer K.F.X."/>
            <person name="Goodstein D."/>
            <person name="Casacuberta J.M."/>
            <person name="Vandepoele K."/>
            <person name="Reski R."/>
            <person name="Cuming A.C."/>
            <person name="Tuskan G.A."/>
            <person name="Maumus F."/>
            <person name="Salse J."/>
            <person name="Schmutz J."/>
            <person name="Rensing S.A."/>
        </authorList>
    </citation>
    <scope>NUCLEOTIDE SEQUENCE [LARGE SCALE GENOMIC DNA]</scope>
    <source>
        <strain evidence="2 3">cv. Gransden 2004</strain>
    </source>
</reference>
<dbReference type="EMBL" id="ABEU02000005">
    <property type="protein sequence ID" value="PNR53568.1"/>
    <property type="molecule type" value="Genomic_DNA"/>
</dbReference>
<organism evidence="1">
    <name type="scientific">Physcomitrium patens</name>
    <name type="common">Spreading-leaved earth moss</name>
    <name type="synonym">Physcomitrella patens</name>
    <dbReference type="NCBI Taxonomy" id="3218"/>
    <lineage>
        <taxon>Eukaryota</taxon>
        <taxon>Viridiplantae</taxon>
        <taxon>Streptophyta</taxon>
        <taxon>Embryophyta</taxon>
        <taxon>Bryophyta</taxon>
        <taxon>Bryophytina</taxon>
        <taxon>Bryopsida</taxon>
        <taxon>Funariidae</taxon>
        <taxon>Funariales</taxon>
        <taxon>Funariaceae</taxon>
        <taxon>Physcomitrium</taxon>
    </lineage>
</organism>
<evidence type="ECO:0000313" key="2">
    <source>
        <dbReference type="EnsemblPlants" id="Pp3c5_4510V3.1"/>
    </source>
</evidence>
<dbReference type="STRING" id="3218.A0A2K1KIH2"/>
<protein>
    <submittedName>
        <fullName evidence="1 2">Uncharacterized protein</fullName>
    </submittedName>
</protein>
<dbReference type="Proteomes" id="UP000006727">
    <property type="component" value="Chromosome 5"/>
</dbReference>
<dbReference type="OrthoDB" id="18975at2759"/>
<evidence type="ECO:0000313" key="3">
    <source>
        <dbReference type="Proteomes" id="UP000006727"/>
    </source>
</evidence>
<dbReference type="EnsemblPlants" id="Pp3c5_4510V3.1">
    <property type="protein sequence ID" value="Pp3c5_4510V3.1"/>
    <property type="gene ID" value="Pp3c5_4510"/>
</dbReference>
<dbReference type="PANTHER" id="PTHR36337:SF1">
    <property type="entry name" value="OBSCURIN-LIKE PROTEIN"/>
    <property type="match status" value="1"/>
</dbReference>
<reference evidence="2" key="3">
    <citation type="submission" date="2020-12" db="UniProtKB">
        <authorList>
            <consortium name="EnsemblPlants"/>
        </authorList>
    </citation>
    <scope>IDENTIFICATION</scope>
</reference>
<evidence type="ECO:0000313" key="1">
    <source>
        <dbReference type="EMBL" id="PNR53568.1"/>
    </source>
</evidence>
<sequence>MDLQNLEDWLVVASGPSSSTVQPSAKQARGHVPAAWQITEGWGKIRACVQQGLLDSSHAEALSLIDLHHKSVHVADPQVKLLLGLLTKVRCDSVELLGLARASSARILGAWVRKTFLNTSAKPLKQAEELLITLLESVRNSLHELPLSDTYVNQAILLLGLVCTVPQISDDQRDACQSVITLELLARKHVIVQGELSVVLAGVGYAMLMGHSSSISSVLSATLSLWNLNNEELNLGDAEGPPLRVSLMIFHLLEYQGMAIFSKKNISALSVLAAIVTDIAQKTSDTSPPATRCAAFMAAAGLRRGLTQSRTGSSNSPAEQEMQRLILSLEMELIRTCENALRHLERLKMHSAPGKIYWSFSEAALRHVHRCMALALARSRGLLCHPSFLQCLAITLLTDVLSLHDLYSAQIEDLRRPLQDVHQSGSALGFAMERLESHVDSSLFHEVGAIARAMCEQYKPVTEEYHNRIELLVWQFTQDMFVGHRTFTVQSGTGLSREGKEAIAVEKVLISSFMTVVVFFSRAIDTKPGTKAGNLMTAEKAARALNSLACVEFCRRVQMQEYGTLVERCVSYLSAHPAAARIFAGFLPPYNSIIHWPGCPELYNMAYDWSRDAVLTTHLSFYLRVFPSFLSNIPEITFSNDVAPVMFLYLQHPTVLVSNAAHALFVHFLGLESLGTSSDRTDASKSELGQVSLREKLSVYYVERALETFPGVTPFDALVYGIAAISKTLPPGSPATLHCINLLVHKASTLKPMSTSVKDVKKGAEKDLDDLGDAEKLQLLLLHLIGRVDLQVLPELLRQTAHLILGLPPQARTVALENAFEVVAGSSDYTRKPIVIPWLQSVAYLVTHQPPQSAPQTSLKKQSASEEIISLNPSMGIITVGEQRQCSVRQQQSLQSCL</sequence>
<dbReference type="Gramene" id="Pp3c5_4510V3.4">
    <property type="protein sequence ID" value="Pp3c5_4510V3.4"/>
    <property type="gene ID" value="Pp3c5_4510"/>
</dbReference>
<accession>A0A2K1KIH2</accession>
<proteinExistence type="predicted"/>